<dbReference type="EMBL" id="QPFP01000162">
    <property type="protein sequence ID" value="TEB19928.1"/>
    <property type="molecule type" value="Genomic_DNA"/>
</dbReference>
<evidence type="ECO:0000313" key="3">
    <source>
        <dbReference type="Proteomes" id="UP000298030"/>
    </source>
</evidence>
<comment type="caution">
    <text evidence="2">The sequence shown here is derived from an EMBL/GenBank/DDBJ whole genome shotgun (WGS) entry which is preliminary data.</text>
</comment>
<feature type="compositionally biased region" description="Polar residues" evidence="1">
    <location>
        <begin position="482"/>
        <end position="492"/>
    </location>
</feature>
<dbReference type="Proteomes" id="UP000298030">
    <property type="component" value="Unassembled WGS sequence"/>
</dbReference>
<keyword evidence="3" id="KW-1185">Reference proteome</keyword>
<evidence type="ECO:0000313" key="2">
    <source>
        <dbReference type="EMBL" id="TEB19928.1"/>
    </source>
</evidence>
<sequence>MGCRLQFLNDATANVHDTSFTPPLNHLKESIIKGDRDAFQLAMCIRLCTDEQPLASMVLEGVSPRITDYEQLAHTVAAYHILDVFMTNPDQPPSSLSQWPCDTDAERAKVVPGFHPIPNWLALVLNLPDMVQSISVDKEVGTATRRDLISLAKSTIWSSNSASVSGINANLHTAAMYLLCLCNERSIQDSFMMESAKSLIHDNLVKSWSMTMHKKKRFVDMTSTSSALKGMQNCFKALFLETPLLAFECSINLALPSRTCNKRDAPGHQSVTHSQGEANNLVFSDSMNSADVLHQLADAVKGLFVKDTISMAPRWFCSNEVLSPMSSVEPIHTDPDSDGDSWPSKCPRLLSDLPSQMLSTPIVPPSVAHTMTMASFALRPPPLLEVMGWIPTLQPTIPAPHPTQAPVSMFRIVGPSAPASDDTLSYSMVGSTEQDAPASRGVYSGLTPTTPPLSWDKLTTPDSHFTSSTPSRQPTPPLTLQFTNDPKTKSVNTGGVLPGGKKTKVGGKKPLGGKYKKPTGKRQEPGLKTVILYDGEGNPISYLPCMYKNDLALFYEFHWAIEEDYHKSLPIHVSKPGESAFKFYTKDNFSKVPGEKLREEFTKQDFIVQDKDFKPGTHGFRN</sequence>
<dbReference type="OrthoDB" id="3131911at2759"/>
<feature type="region of interest" description="Disordered" evidence="1">
    <location>
        <begin position="430"/>
        <end position="522"/>
    </location>
</feature>
<gene>
    <name evidence="2" type="ORF">FA13DRAFT_1718267</name>
</gene>
<evidence type="ECO:0000256" key="1">
    <source>
        <dbReference type="SAM" id="MobiDB-lite"/>
    </source>
</evidence>
<name>A0A4Y7SE20_COPMI</name>
<dbReference type="AlphaFoldDB" id="A0A4Y7SE20"/>
<reference evidence="2 3" key="1">
    <citation type="journal article" date="2019" name="Nat. Ecol. Evol.">
        <title>Megaphylogeny resolves global patterns of mushroom evolution.</title>
        <authorList>
            <person name="Varga T."/>
            <person name="Krizsan K."/>
            <person name="Foldi C."/>
            <person name="Dima B."/>
            <person name="Sanchez-Garcia M."/>
            <person name="Sanchez-Ramirez S."/>
            <person name="Szollosi G.J."/>
            <person name="Szarkandi J.G."/>
            <person name="Papp V."/>
            <person name="Albert L."/>
            <person name="Andreopoulos W."/>
            <person name="Angelini C."/>
            <person name="Antonin V."/>
            <person name="Barry K.W."/>
            <person name="Bougher N.L."/>
            <person name="Buchanan P."/>
            <person name="Buyck B."/>
            <person name="Bense V."/>
            <person name="Catcheside P."/>
            <person name="Chovatia M."/>
            <person name="Cooper J."/>
            <person name="Damon W."/>
            <person name="Desjardin D."/>
            <person name="Finy P."/>
            <person name="Geml J."/>
            <person name="Haridas S."/>
            <person name="Hughes K."/>
            <person name="Justo A."/>
            <person name="Karasinski D."/>
            <person name="Kautmanova I."/>
            <person name="Kiss B."/>
            <person name="Kocsube S."/>
            <person name="Kotiranta H."/>
            <person name="LaButti K.M."/>
            <person name="Lechner B.E."/>
            <person name="Liimatainen K."/>
            <person name="Lipzen A."/>
            <person name="Lukacs Z."/>
            <person name="Mihaltcheva S."/>
            <person name="Morgado L.N."/>
            <person name="Niskanen T."/>
            <person name="Noordeloos M.E."/>
            <person name="Ohm R.A."/>
            <person name="Ortiz-Santana B."/>
            <person name="Ovrebo C."/>
            <person name="Racz N."/>
            <person name="Riley R."/>
            <person name="Savchenko A."/>
            <person name="Shiryaev A."/>
            <person name="Soop K."/>
            <person name="Spirin V."/>
            <person name="Szebenyi C."/>
            <person name="Tomsovsky M."/>
            <person name="Tulloss R.E."/>
            <person name="Uehling J."/>
            <person name="Grigoriev I.V."/>
            <person name="Vagvolgyi C."/>
            <person name="Papp T."/>
            <person name="Martin F.M."/>
            <person name="Miettinen O."/>
            <person name="Hibbett D.S."/>
            <person name="Nagy L.G."/>
        </authorList>
    </citation>
    <scope>NUCLEOTIDE SEQUENCE [LARGE SCALE GENOMIC DNA]</scope>
    <source>
        <strain evidence="2 3">FP101781</strain>
    </source>
</reference>
<protein>
    <submittedName>
        <fullName evidence="2">Uncharacterized protein</fullName>
    </submittedName>
</protein>
<organism evidence="2 3">
    <name type="scientific">Coprinellus micaceus</name>
    <name type="common">Glistening ink-cap mushroom</name>
    <name type="synonym">Coprinus micaceus</name>
    <dbReference type="NCBI Taxonomy" id="71717"/>
    <lineage>
        <taxon>Eukaryota</taxon>
        <taxon>Fungi</taxon>
        <taxon>Dikarya</taxon>
        <taxon>Basidiomycota</taxon>
        <taxon>Agaricomycotina</taxon>
        <taxon>Agaricomycetes</taxon>
        <taxon>Agaricomycetidae</taxon>
        <taxon>Agaricales</taxon>
        <taxon>Agaricineae</taxon>
        <taxon>Psathyrellaceae</taxon>
        <taxon>Coprinellus</taxon>
    </lineage>
</organism>
<proteinExistence type="predicted"/>
<accession>A0A4Y7SE20</accession>